<dbReference type="EMBL" id="FR718724">
    <property type="protein sequence ID" value="CBX73293.1"/>
    <property type="molecule type" value="Genomic_DNA"/>
</dbReference>
<accession>F4N5D5</accession>
<evidence type="ECO:0000313" key="1">
    <source>
        <dbReference type="EMBL" id="CBX73293.1"/>
    </source>
</evidence>
<name>F4N5D5_YEREN</name>
<gene>
    <name evidence="1" type="ORF">YEW_CI09570</name>
</gene>
<dbReference type="AlphaFoldDB" id="F4N5D5"/>
<protein>
    <submittedName>
        <fullName evidence="1">Uncharacterized protein</fullName>
    </submittedName>
</protein>
<sequence length="50" mass="5358">MLIPHMTTAVAALKIILLAQGVSTGELKKVAQGVSTGELKKALTLKWQRL</sequence>
<proteinExistence type="predicted"/>
<organism evidence="1">
    <name type="scientific">Yersinia enterocolitica W22703</name>
    <dbReference type="NCBI Taxonomy" id="913028"/>
    <lineage>
        <taxon>Bacteria</taxon>
        <taxon>Pseudomonadati</taxon>
        <taxon>Pseudomonadota</taxon>
        <taxon>Gammaproteobacteria</taxon>
        <taxon>Enterobacterales</taxon>
        <taxon>Yersiniaceae</taxon>
        <taxon>Yersinia</taxon>
    </lineage>
</organism>
<reference evidence="1" key="1">
    <citation type="journal article" date="2011" name="BMC Genomics">
        <title>Shotgun sequencing of Yersinia enterocolitica strain W22703 (biotype 2, serotype O:9): genomic evidence for oscillation between invertebrates and mammals.</title>
        <authorList>
            <person name="Fuchs T.M."/>
            <person name="Brandt K."/>
            <person name="Starke M."/>
            <person name="Rattei T."/>
        </authorList>
    </citation>
    <scope>NUCLEOTIDE SEQUENCE</scope>
</reference>